<feature type="compositionally biased region" description="Basic and acidic residues" evidence="6">
    <location>
        <begin position="187"/>
        <end position="210"/>
    </location>
</feature>
<dbReference type="PANTHER" id="PTHR46603:SF1">
    <property type="entry name" value="ABSCISSION_NOCUT CHECKPOINT REGULATOR"/>
    <property type="match status" value="1"/>
</dbReference>
<feature type="region of interest" description="Disordered" evidence="6">
    <location>
        <begin position="185"/>
        <end position="216"/>
    </location>
</feature>
<accession>A0A016W893</accession>
<comment type="caution">
    <text evidence="8">The sequence shown here is derived from an EMBL/GenBank/DDBJ whole genome shotgun (WGS) entry which is preliminary data.</text>
</comment>
<reference evidence="9" key="1">
    <citation type="journal article" date="2015" name="Nat. Genet.">
        <title>The genome and transcriptome of the zoonotic hookworm Ancylostoma ceylanicum identify infection-specific gene families.</title>
        <authorList>
            <person name="Schwarz E.M."/>
            <person name="Hu Y."/>
            <person name="Antoshechkin I."/>
            <person name="Miller M.M."/>
            <person name="Sternberg P.W."/>
            <person name="Aroian R.V."/>
        </authorList>
    </citation>
    <scope>NUCLEOTIDE SEQUENCE</scope>
    <source>
        <strain evidence="9">HY135</strain>
    </source>
</reference>
<feature type="coiled-coil region" evidence="5">
    <location>
        <begin position="330"/>
        <end position="364"/>
    </location>
</feature>
<dbReference type="InterPro" id="IPR013083">
    <property type="entry name" value="Znf_RING/FYVE/PHD"/>
</dbReference>
<dbReference type="Gene3D" id="3.30.40.10">
    <property type="entry name" value="Zinc/RING finger domain, C3HC4 (zinc finger)"/>
    <property type="match status" value="1"/>
</dbReference>
<dbReference type="GO" id="GO:0044878">
    <property type="term" value="P:mitotic cytokinesis checkpoint signaling"/>
    <property type="evidence" value="ECO:0007669"/>
    <property type="project" value="TreeGrafter"/>
</dbReference>
<sequence length="466" mass="52245">MCSVECLLISGDDSPRKRGDCNNWFHLCAFSHTSMWNTTSFKRSFRFLCKRSFCIPKRGMPSPCCTNCRTKYSILNPEEGCSNCALSFCRKCLPHRAILPQLADKPVTVCSQCFEKLNAKTLENQKRNGTQITHIRIDDLPQQPSSSANNVRPNNWWGDGLPPPSMRQSIGQPSTHLLRGNVRTHTNKVEHPNKNVGDLEERWKKSRQDDSAGQPLTLSQIEERLAALRGCDVELIRRPRCIFESASKPIPTGNSVHSLMEMAKERAEIEERHDPAKELERRHRALREDEERHPSSSFQPDQVADSNANVSSEQQSDPRLSTVSSATAFSEATTKELADINSLLADAQRRVNASQAEEKDLDREMKSVMAATRQKSLDIEKVTNEIGHFWDKRLDKVELSDSDEESIDDETMKKIILEAEQAVEDGASDGPTPSSESGAPKNVAVASAAESTSPRKPGLFSRIFKR</sequence>
<dbReference type="STRING" id="53326.A0A016W893"/>
<dbReference type="InterPro" id="IPR011011">
    <property type="entry name" value="Znf_FYVE_PHD"/>
</dbReference>
<keyword evidence="1" id="KW-0479">Metal-binding</keyword>
<dbReference type="InterPro" id="IPR000306">
    <property type="entry name" value="Znf_FYVE"/>
</dbReference>
<dbReference type="Proteomes" id="UP000024635">
    <property type="component" value="Unassembled WGS sequence"/>
</dbReference>
<evidence type="ECO:0000256" key="2">
    <source>
        <dbReference type="ARBA" id="ARBA00022771"/>
    </source>
</evidence>
<dbReference type="GO" id="GO:0008270">
    <property type="term" value="F:zinc ion binding"/>
    <property type="evidence" value="ECO:0007669"/>
    <property type="project" value="UniProtKB-KW"/>
</dbReference>
<evidence type="ECO:0000256" key="6">
    <source>
        <dbReference type="SAM" id="MobiDB-lite"/>
    </source>
</evidence>
<feature type="domain" description="FYVE-type" evidence="7">
    <location>
        <begin position="59"/>
        <end position="118"/>
    </location>
</feature>
<dbReference type="GO" id="GO:0030496">
    <property type="term" value="C:midbody"/>
    <property type="evidence" value="ECO:0007669"/>
    <property type="project" value="TreeGrafter"/>
</dbReference>
<keyword evidence="2 4" id="KW-0863">Zinc-finger</keyword>
<evidence type="ECO:0000256" key="4">
    <source>
        <dbReference type="PROSITE-ProRule" id="PRU00091"/>
    </source>
</evidence>
<evidence type="ECO:0000259" key="7">
    <source>
        <dbReference type="PROSITE" id="PS50178"/>
    </source>
</evidence>
<dbReference type="PANTHER" id="PTHR46603">
    <property type="entry name" value="ABSCISSION/NOCUT CHECKPOINT REGULATOR"/>
    <property type="match status" value="1"/>
</dbReference>
<dbReference type="GO" id="GO:0005813">
    <property type="term" value="C:centrosome"/>
    <property type="evidence" value="ECO:0007669"/>
    <property type="project" value="TreeGrafter"/>
</dbReference>
<dbReference type="EMBL" id="JARK01000569">
    <property type="protein sequence ID" value="EYC35845.1"/>
    <property type="molecule type" value="Genomic_DNA"/>
</dbReference>
<evidence type="ECO:0000313" key="9">
    <source>
        <dbReference type="Proteomes" id="UP000024635"/>
    </source>
</evidence>
<dbReference type="GO" id="GO:0032154">
    <property type="term" value="C:cleavage furrow"/>
    <property type="evidence" value="ECO:0007669"/>
    <property type="project" value="TreeGrafter"/>
</dbReference>
<dbReference type="PROSITE" id="PS50178">
    <property type="entry name" value="ZF_FYVE"/>
    <property type="match status" value="1"/>
</dbReference>
<keyword evidence="5" id="KW-0175">Coiled coil</keyword>
<dbReference type="InterPro" id="IPR017455">
    <property type="entry name" value="Znf_FYVE-rel"/>
</dbReference>
<feature type="region of interest" description="Disordered" evidence="6">
    <location>
        <begin position="286"/>
        <end position="327"/>
    </location>
</feature>
<evidence type="ECO:0000313" key="8">
    <source>
        <dbReference type="EMBL" id="EYC35845.1"/>
    </source>
</evidence>
<gene>
    <name evidence="8" type="primary">Acey_s0969.g3245</name>
    <name evidence="8" type="synonym">Acey-R11D1.10</name>
    <name evidence="8" type="ORF">Y032_0969g3245</name>
</gene>
<dbReference type="GO" id="GO:0032266">
    <property type="term" value="F:phosphatidylinositol-3-phosphate binding"/>
    <property type="evidence" value="ECO:0007669"/>
    <property type="project" value="TreeGrafter"/>
</dbReference>
<feature type="region of interest" description="Disordered" evidence="6">
    <location>
        <begin position="419"/>
        <end position="466"/>
    </location>
</feature>
<feature type="compositionally biased region" description="Polar residues" evidence="6">
    <location>
        <begin position="295"/>
        <end position="327"/>
    </location>
</feature>
<name>A0A016W893_9BILA</name>
<dbReference type="SUPFAM" id="SSF57903">
    <property type="entry name" value="FYVE/PHD zinc finger"/>
    <property type="match status" value="1"/>
</dbReference>
<dbReference type="OrthoDB" id="5407799at2759"/>
<dbReference type="AlphaFoldDB" id="A0A016W893"/>
<evidence type="ECO:0000256" key="3">
    <source>
        <dbReference type="ARBA" id="ARBA00022833"/>
    </source>
</evidence>
<keyword evidence="3" id="KW-0862">Zinc</keyword>
<evidence type="ECO:0000256" key="1">
    <source>
        <dbReference type="ARBA" id="ARBA00022723"/>
    </source>
</evidence>
<protein>
    <recommendedName>
        <fullName evidence="7">FYVE-type domain-containing protein</fullName>
    </recommendedName>
</protein>
<organism evidence="8 9">
    <name type="scientific">Ancylostoma ceylanicum</name>
    <dbReference type="NCBI Taxonomy" id="53326"/>
    <lineage>
        <taxon>Eukaryota</taxon>
        <taxon>Metazoa</taxon>
        <taxon>Ecdysozoa</taxon>
        <taxon>Nematoda</taxon>
        <taxon>Chromadorea</taxon>
        <taxon>Rhabditida</taxon>
        <taxon>Rhabditina</taxon>
        <taxon>Rhabditomorpha</taxon>
        <taxon>Strongyloidea</taxon>
        <taxon>Ancylostomatidae</taxon>
        <taxon>Ancylostomatinae</taxon>
        <taxon>Ancylostoma</taxon>
    </lineage>
</organism>
<dbReference type="GO" id="GO:0009838">
    <property type="term" value="P:abscission"/>
    <property type="evidence" value="ECO:0007669"/>
    <property type="project" value="TreeGrafter"/>
</dbReference>
<proteinExistence type="predicted"/>
<dbReference type="Pfam" id="PF01363">
    <property type="entry name" value="FYVE"/>
    <property type="match status" value="1"/>
</dbReference>
<evidence type="ECO:0000256" key="5">
    <source>
        <dbReference type="SAM" id="Coils"/>
    </source>
</evidence>
<dbReference type="SMART" id="SM00064">
    <property type="entry name" value="FYVE"/>
    <property type="match status" value="1"/>
</dbReference>
<keyword evidence="9" id="KW-1185">Reference proteome</keyword>